<dbReference type="InterPro" id="IPR033658">
    <property type="entry name" value="GRX_PICOT-like"/>
</dbReference>
<dbReference type="eggNOG" id="KOG0911">
    <property type="taxonomic scope" value="Eukaryota"/>
</dbReference>
<evidence type="ECO:0000256" key="8">
    <source>
        <dbReference type="PIRSR" id="PIRSR005894-2"/>
    </source>
</evidence>
<name>D8R9D3_SELML</name>
<dbReference type="HOGENOM" id="CLU_026126_2_1_1"/>
<organism evidence="11">
    <name type="scientific">Selaginella moellendorffii</name>
    <name type="common">Spikemoss</name>
    <dbReference type="NCBI Taxonomy" id="88036"/>
    <lineage>
        <taxon>Eukaryota</taxon>
        <taxon>Viridiplantae</taxon>
        <taxon>Streptophyta</taxon>
        <taxon>Embryophyta</taxon>
        <taxon>Tracheophyta</taxon>
        <taxon>Lycopodiopsida</taxon>
        <taxon>Selaginellales</taxon>
        <taxon>Selaginellaceae</taxon>
        <taxon>Selaginella</taxon>
    </lineage>
</organism>
<keyword evidence="6 8" id="KW-0411">Iron-sulfur</keyword>
<evidence type="ECO:0000256" key="5">
    <source>
        <dbReference type="ARBA" id="ARBA00023004"/>
    </source>
</evidence>
<accession>D8R9D3</accession>
<dbReference type="STRING" id="88036.D8R9D3"/>
<dbReference type="NCBIfam" id="TIGR00365">
    <property type="entry name" value="Grx4 family monothiol glutaredoxin"/>
    <property type="match status" value="1"/>
</dbReference>
<dbReference type="InterPro" id="IPR004480">
    <property type="entry name" value="Monothiol_GRX-rel"/>
</dbReference>
<evidence type="ECO:0000256" key="4">
    <source>
        <dbReference type="ARBA" id="ARBA00022723"/>
    </source>
</evidence>
<dbReference type="Gramene" id="EFJ31387">
    <property type="protein sequence ID" value="EFJ31387"/>
    <property type="gene ID" value="SELMODRAFT_88036"/>
</dbReference>
<evidence type="ECO:0000313" key="10">
    <source>
        <dbReference type="EMBL" id="EFJ31387.1"/>
    </source>
</evidence>
<evidence type="ECO:0000256" key="2">
    <source>
        <dbReference type="ARBA" id="ARBA00009630"/>
    </source>
</evidence>
<keyword evidence="5 8" id="KW-0408">Iron</keyword>
<dbReference type="GO" id="GO:0015036">
    <property type="term" value="F:disulfide oxidoreductase activity"/>
    <property type="evidence" value="ECO:0007669"/>
    <property type="project" value="InterPro"/>
</dbReference>
<dbReference type="GO" id="GO:0046872">
    <property type="term" value="F:metal ion binding"/>
    <property type="evidence" value="ECO:0007669"/>
    <property type="project" value="UniProtKB-KW"/>
</dbReference>
<dbReference type="PANTHER" id="PTHR10293">
    <property type="entry name" value="GLUTAREDOXIN FAMILY MEMBER"/>
    <property type="match status" value="1"/>
</dbReference>
<dbReference type="KEGG" id="smo:SELMODRAFT_88036"/>
<feature type="domain" description="Glutaredoxin" evidence="9">
    <location>
        <begin position="32"/>
        <end position="96"/>
    </location>
</feature>
<keyword evidence="3 8" id="KW-0001">2Fe-2S</keyword>
<keyword evidence="11" id="KW-1185">Reference proteome</keyword>
<dbReference type="InParanoid" id="D8R9D3"/>
<dbReference type="PANTHER" id="PTHR10293:SF16">
    <property type="entry name" value="GLUTAREDOXIN-RELATED PROTEIN 5, MITOCHONDRIAL"/>
    <property type="match status" value="1"/>
</dbReference>
<evidence type="ECO:0000259" key="9">
    <source>
        <dbReference type="Pfam" id="PF00462"/>
    </source>
</evidence>
<dbReference type="Gene3D" id="3.40.30.10">
    <property type="entry name" value="Glutaredoxin"/>
    <property type="match status" value="1"/>
</dbReference>
<dbReference type="CDD" id="cd03028">
    <property type="entry name" value="GRX_PICOT_like"/>
    <property type="match status" value="1"/>
</dbReference>
<dbReference type="SUPFAM" id="SSF52833">
    <property type="entry name" value="Thioredoxin-like"/>
    <property type="match status" value="1"/>
</dbReference>
<dbReference type="GO" id="GO:0051537">
    <property type="term" value="F:2 iron, 2 sulfur cluster binding"/>
    <property type="evidence" value="ECO:0007669"/>
    <property type="project" value="UniProtKB-KW"/>
</dbReference>
<dbReference type="PIRSF" id="PIRSF005894">
    <property type="entry name" value="Monothiol_GRX"/>
    <property type="match status" value="1"/>
</dbReference>
<comment type="similarity">
    <text evidence="1">Belongs to the glutaredoxin family. CGFS subfamily.</text>
</comment>
<evidence type="ECO:0000313" key="11">
    <source>
        <dbReference type="Proteomes" id="UP000001514"/>
    </source>
</evidence>
<dbReference type="OrthoDB" id="415696at2759"/>
<evidence type="ECO:0000256" key="3">
    <source>
        <dbReference type="ARBA" id="ARBA00022714"/>
    </source>
</evidence>
<comment type="similarity">
    <text evidence="2">Belongs to the glutaredoxin family. Monothiol subfamily.</text>
</comment>
<dbReference type="FunCoup" id="D8R9D3">
    <property type="interactions" value="2428"/>
</dbReference>
<evidence type="ECO:0000256" key="1">
    <source>
        <dbReference type="ARBA" id="ARBA00008983"/>
    </source>
</evidence>
<reference evidence="10 11" key="1">
    <citation type="journal article" date="2011" name="Science">
        <title>The Selaginella genome identifies genetic changes associated with the evolution of vascular plants.</title>
        <authorList>
            <person name="Banks J.A."/>
            <person name="Nishiyama T."/>
            <person name="Hasebe M."/>
            <person name="Bowman J.L."/>
            <person name="Gribskov M."/>
            <person name="dePamphilis C."/>
            <person name="Albert V.A."/>
            <person name="Aono N."/>
            <person name="Aoyama T."/>
            <person name="Ambrose B.A."/>
            <person name="Ashton N.W."/>
            <person name="Axtell M.J."/>
            <person name="Barker E."/>
            <person name="Barker M.S."/>
            <person name="Bennetzen J.L."/>
            <person name="Bonawitz N.D."/>
            <person name="Chapple C."/>
            <person name="Cheng C."/>
            <person name="Correa L.G."/>
            <person name="Dacre M."/>
            <person name="DeBarry J."/>
            <person name="Dreyer I."/>
            <person name="Elias M."/>
            <person name="Engstrom E.M."/>
            <person name="Estelle M."/>
            <person name="Feng L."/>
            <person name="Finet C."/>
            <person name="Floyd S.K."/>
            <person name="Frommer W.B."/>
            <person name="Fujita T."/>
            <person name="Gramzow L."/>
            <person name="Gutensohn M."/>
            <person name="Harholt J."/>
            <person name="Hattori M."/>
            <person name="Heyl A."/>
            <person name="Hirai T."/>
            <person name="Hiwatashi Y."/>
            <person name="Ishikawa M."/>
            <person name="Iwata M."/>
            <person name="Karol K.G."/>
            <person name="Koehler B."/>
            <person name="Kolukisaoglu U."/>
            <person name="Kubo M."/>
            <person name="Kurata T."/>
            <person name="Lalonde S."/>
            <person name="Li K."/>
            <person name="Li Y."/>
            <person name="Litt A."/>
            <person name="Lyons E."/>
            <person name="Manning G."/>
            <person name="Maruyama T."/>
            <person name="Michael T.P."/>
            <person name="Mikami K."/>
            <person name="Miyazaki S."/>
            <person name="Morinaga S."/>
            <person name="Murata T."/>
            <person name="Mueller-Roeber B."/>
            <person name="Nelson D.R."/>
            <person name="Obara M."/>
            <person name="Oguri Y."/>
            <person name="Olmstead R.G."/>
            <person name="Onodera N."/>
            <person name="Petersen B.L."/>
            <person name="Pils B."/>
            <person name="Prigge M."/>
            <person name="Rensing S.A."/>
            <person name="Riano-Pachon D.M."/>
            <person name="Roberts A.W."/>
            <person name="Sato Y."/>
            <person name="Scheller H.V."/>
            <person name="Schulz B."/>
            <person name="Schulz C."/>
            <person name="Shakirov E.V."/>
            <person name="Shibagaki N."/>
            <person name="Shinohara N."/>
            <person name="Shippen D.E."/>
            <person name="Soerensen I."/>
            <person name="Sotooka R."/>
            <person name="Sugimoto N."/>
            <person name="Sugita M."/>
            <person name="Sumikawa N."/>
            <person name="Tanurdzic M."/>
            <person name="Theissen G."/>
            <person name="Ulvskov P."/>
            <person name="Wakazuki S."/>
            <person name="Weng J.K."/>
            <person name="Willats W.W."/>
            <person name="Wipf D."/>
            <person name="Wolf P.G."/>
            <person name="Yang L."/>
            <person name="Zimmer A.D."/>
            <person name="Zhu Q."/>
            <person name="Mitros T."/>
            <person name="Hellsten U."/>
            <person name="Loque D."/>
            <person name="Otillar R."/>
            <person name="Salamov A."/>
            <person name="Schmutz J."/>
            <person name="Shapiro H."/>
            <person name="Lindquist E."/>
            <person name="Lucas S."/>
            <person name="Rokhsar D."/>
            <person name="Grigoriev I.V."/>
        </authorList>
    </citation>
    <scope>NUCLEOTIDE SEQUENCE [LARGE SCALE GENOMIC DNA]</scope>
</reference>
<dbReference type="InterPro" id="IPR036249">
    <property type="entry name" value="Thioredoxin-like_sf"/>
</dbReference>
<proteinExistence type="inferred from homology"/>
<gene>
    <name evidence="10" type="primary">GRXs4-1</name>
    <name evidence="10" type="ORF">SELMODRAFT_88036</name>
</gene>
<dbReference type="GO" id="GO:0005759">
    <property type="term" value="C:mitochondrial matrix"/>
    <property type="evidence" value="ECO:0000318"/>
    <property type="project" value="GO_Central"/>
</dbReference>
<dbReference type="AlphaFoldDB" id="D8R9D3"/>
<dbReference type="GeneID" id="9633379"/>
<feature type="non-terminal residue" evidence="10">
    <location>
        <position position="1"/>
    </location>
</feature>
<feature type="binding site" evidence="8">
    <location>
        <position position="45"/>
    </location>
    <ligand>
        <name>[2Fe-2S] cluster</name>
        <dbReference type="ChEBI" id="CHEBI:190135"/>
        <note>ligand shared between dimeric partners</note>
    </ligand>
</feature>
<keyword evidence="7" id="KW-0676">Redox-active center</keyword>
<protein>
    <submittedName>
        <fullName evidence="10">Uncharacterized protein GRXs4-1</fullName>
    </submittedName>
</protein>
<sequence>DAESHDDFKPVVKTPSGSVHDTIEKDIKENPVMVYMKGIPDAPQCGFSAMVVRILKHYEVPFSSRNVLEDPELREGVKSFSKWPTVPQLYIRGEFVGGCDIVTDMHRNGQLEEKLKDVKPDL</sequence>
<dbReference type="Pfam" id="PF00462">
    <property type="entry name" value="Glutaredoxin"/>
    <property type="match status" value="1"/>
</dbReference>
<dbReference type="FunFam" id="3.40.30.10:FF:000005">
    <property type="entry name" value="Glutaredoxin 5"/>
    <property type="match status" value="1"/>
</dbReference>
<dbReference type="Proteomes" id="UP000001514">
    <property type="component" value="Unassembled WGS sequence"/>
</dbReference>
<dbReference type="PROSITE" id="PS51354">
    <property type="entry name" value="GLUTAREDOXIN_2"/>
    <property type="match status" value="1"/>
</dbReference>
<dbReference type="EMBL" id="GL377574">
    <property type="protein sequence ID" value="EFJ31387.1"/>
    <property type="molecule type" value="Genomic_DNA"/>
</dbReference>
<dbReference type="InterPro" id="IPR014434">
    <property type="entry name" value="Monothiol_GRX"/>
</dbReference>
<dbReference type="InterPro" id="IPR002109">
    <property type="entry name" value="Glutaredoxin"/>
</dbReference>
<evidence type="ECO:0000256" key="7">
    <source>
        <dbReference type="ARBA" id="ARBA00023284"/>
    </source>
</evidence>
<dbReference type="OMA" id="CAFSKRM"/>
<keyword evidence="4 8" id="KW-0479">Metal-binding</keyword>
<evidence type="ECO:0000256" key="6">
    <source>
        <dbReference type="ARBA" id="ARBA00023014"/>
    </source>
</evidence>